<protein>
    <submittedName>
        <fullName evidence="2">Endodeoxyribonuclease</fullName>
    </submittedName>
</protein>
<evidence type="ECO:0000313" key="2">
    <source>
        <dbReference type="EMBL" id="QPB08269.1"/>
    </source>
</evidence>
<keyword evidence="3" id="KW-1185">Reference proteome</keyword>
<proteinExistence type="predicted"/>
<dbReference type="Gene3D" id="3.90.75.20">
    <property type="match status" value="1"/>
</dbReference>
<dbReference type="RefSeq" id="YP_010669685.1">
    <property type="nucleotide sequence ID" value="NC_070961.1"/>
</dbReference>
<dbReference type="SUPFAM" id="SSF54060">
    <property type="entry name" value="His-Me finger endonucleases"/>
    <property type="match status" value="1"/>
</dbReference>
<dbReference type="KEGG" id="vg:77945868"/>
<sequence length="75" mass="8924">MAINVSLYDDNGKFEKQIRYYVHRLVAETLIENPEGLPEVDHKDSDKTNNAVGNLRWVTKKENMNYWQKRKKTNK</sequence>
<evidence type="ECO:0000259" key="1">
    <source>
        <dbReference type="Pfam" id="PF13392"/>
    </source>
</evidence>
<dbReference type="InterPro" id="IPR044925">
    <property type="entry name" value="His-Me_finger_sf"/>
</dbReference>
<dbReference type="InterPro" id="IPR003615">
    <property type="entry name" value="HNH_nuc"/>
</dbReference>
<organism evidence="2 3">
    <name type="scientific">Synechococcus phage S-H9-1</name>
    <dbReference type="NCBI Taxonomy" id="2783674"/>
    <lineage>
        <taxon>Viruses</taxon>
        <taxon>Duplodnaviria</taxon>
        <taxon>Heunggongvirae</taxon>
        <taxon>Uroviricota</taxon>
        <taxon>Caudoviricetes</taxon>
        <taxon>Pantevenvirales</taxon>
        <taxon>Kyanoviridae</taxon>
        <taxon>Scyllavirus</taxon>
        <taxon>Scyllavirus aitchnine</taxon>
    </lineage>
</organism>
<dbReference type="GeneID" id="77945868"/>
<feature type="domain" description="HNH nuclease" evidence="1">
    <location>
        <begin position="20"/>
        <end position="64"/>
    </location>
</feature>
<dbReference type="Pfam" id="PF13392">
    <property type="entry name" value="HNH_3"/>
    <property type="match status" value="1"/>
</dbReference>
<dbReference type="EMBL" id="MW117966">
    <property type="protein sequence ID" value="QPB08269.1"/>
    <property type="molecule type" value="Genomic_DNA"/>
</dbReference>
<name>A0A873WAS1_9CAUD</name>
<reference evidence="2" key="1">
    <citation type="submission" date="2020-10" db="EMBL/GenBank/DDBJ databases">
        <title>The Isolation and Genome Sequence of a Novel Cyanophage S-H9-1 from the Yellow Sea, China.</title>
        <authorList>
            <person name="Jiang T."/>
        </authorList>
    </citation>
    <scope>NUCLEOTIDE SEQUENCE</scope>
</reference>
<evidence type="ECO:0000313" key="3">
    <source>
        <dbReference type="Proteomes" id="UP000663288"/>
    </source>
</evidence>
<dbReference type="Proteomes" id="UP000663288">
    <property type="component" value="Segment"/>
</dbReference>
<accession>A0A873WAS1</accession>